<reference evidence="2" key="2">
    <citation type="journal article" date="2015" name="Data Brief">
        <title>Shoot transcriptome of the giant reed, Arundo donax.</title>
        <authorList>
            <person name="Barrero R.A."/>
            <person name="Guerrero F.D."/>
            <person name="Moolhuijzen P."/>
            <person name="Goolsby J.A."/>
            <person name="Tidwell J."/>
            <person name="Bellgard S.E."/>
            <person name="Bellgard M.I."/>
        </authorList>
    </citation>
    <scope>NUCLEOTIDE SEQUENCE</scope>
    <source>
        <tissue evidence="2">Shoot tissue taken approximately 20 cm above the soil surface</tissue>
    </source>
</reference>
<dbReference type="PANTHER" id="PTHR33026">
    <property type="entry name" value="OS06G0360600 PROTEIN"/>
    <property type="match status" value="1"/>
</dbReference>
<organism evidence="2">
    <name type="scientific">Arundo donax</name>
    <name type="common">Giant reed</name>
    <name type="synonym">Donax arundinaceus</name>
    <dbReference type="NCBI Taxonomy" id="35708"/>
    <lineage>
        <taxon>Eukaryota</taxon>
        <taxon>Viridiplantae</taxon>
        <taxon>Streptophyta</taxon>
        <taxon>Embryophyta</taxon>
        <taxon>Tracheophyta</taxon>
        <taxon>Spermatophyta</taxon>
        <taxon>Magnoliopsida</taxon>
        <taxon>Liliopsida</taxon>
        <taxon>Poales</taxon>
        <taxon>Poaceae</taxon>
        <taxon>PACMAD clade</taxon>
        <taxon>Arundinoideae</taxon>
        <taxon>Arundineae</taxon>
        <taxon>Arundo</taxon>
    </lineage>
</organism>
<proteinExistence type="predicted"/>
<dbReference type="Pfam" id="PF04195">
    <property type="entry name" value="Transposase_28"/>
    <property type="match status" value="1"/>
</dbReference>
<name>A0A0A9BPG7_ARUDO</name>
<dbReference type="EMBL" id="GBRH01232629">
    <property type="protein sequence ID" value="JAD65266.1"/>
    <property type="molecule type" value="Transcribed_RNA"/>
</dbReference>
<evidence type="ECO:0000259" key="1">
    <source>
        <dbReference type="Pfam" id="PF04195"/>
    </source>
</evidence>
<protein>
    <recommendedName>
        <fullName evidence="1">Transposase (putative) gypsy type domain-containing protein</fullName>
    </recommendedName>
</protein>
<feature type="domain" description="Transposase (putative) gypsy type" evidence="1">
    <location>
        <begin position="24"/>
        <end position="69"/>
    </location>
</feature>
<evidence type="ECO:0000313" key="2">
    <source>
        <dbReference type="EMBL" id="JAD65266.1"/>
    </source>
</evidence>
<reference evidence="2" key="1">
    <citation type="submission" date="2014-09" db="EMBL/GenBank/DDBJ databases">
        <authorList>
            <person name="Magalhaes I.L.F."/>
            <person name="Oliveira U."/>
            <person name="Santos F.R."/>
            <person name="Vidigal T.H.D.A."/>
            <person name="Brescovit A.D."/>
            <person name="Santos A.J."/>
        </authorList>
    </citation>
    <scope>NUCLEOTIDE SEQUENCE</scope>
    <source>
        <tissue evidence="2">Shoot tissue taken approximately 20 cm above the soil surface</tissue>
    </source>
</reference>
<accession>A0A0A9BPG7</accession>
<dbReference type="AlphaFoldDB" id="A0A0A9BPG7"/>
<dbReference type="InterPro" id="IPR007321">
    <property type="entry name" value="Transposase_28"/>
</dbReference>
<dbReference type="PANTHER" id="PTHR33026:SF7">
    <property type="entry name" value="OS03G0100275 PROTEIN"/>
    <property type="match status" value="1"/>
</dbReference>
<sequence>MPQVFGWQLAVSETKSNPQPGEVVVFSSFFWHGFFLPASDFFCGLLHFYGVGLTHLNPNSIKSQSLYISAKHT</sequence>